<evidence type="ECO:0000256" key="1">
    <source>
        <dbReference type="ARBA" id="ARBA00004651"/>
    </source>
</evidence>
<comment type="subcellular location">
    <subcellularLocation>
        <location evidence="1">Cell membrane</location>
        <topology evidence="1">Multi-pass membrane protein</topology>
    </subcellularLocation>
</comment>
<keyword evidence="4 8" id="KW-0812">Transmembrane</keyword>
<dbReference type="Pfam" id="PF06151">
    <property type="entry name" value="Trehalose_recp"/>
    <property type="match status" value="1"/>
</dbReference>
<keyword evidence="10" id="KW-1185">Reference proteome</keyword>
<keyword evidence="7" id="KW-0675">Receptor</keyword>
<feature type="non-terminal residue" evidence="9">
    <location>
        <position position="1"/>
    </location>
</feature>
<feature type="transmembrane region" description="Helical" evidence="8">
    <location>
        <begin position="6"/>
        <end position="25"/>
    </location>
</feature>
<dbReference type="Proteomes" id="UP001153709">
    <property type="component" value="Chromosome 9"/>
</dbReference>
<protein>
    <submittedName>
        <fullName evidence="9">Uncharacterized protein</fullName>
    </submittedName>
</protein>
<comment type="similarity">
    <text evidence="2">Belongs to the insect chemoreceptor superfamily. Gustatory receptor (GR) family. Gr5a subfamily.</text>
</comment>
<dbReference type="EMBL" id="OU898284">
    <property type="protein sequence ID" value="CAG9840140.1"/>
    <property type="molecule type" value="Genomic_DNA"/>
</dbReference>
<gene>
    <name evidence="9" type="ORF">DIABBA_LOCUS12828</name>
</gene>
<dbReference type="PANTHER" id="PTHR21421">
    <property type="entry name" value="GUSTATORY RECEPTOR"/>
    <property type="match status" value="1"/>
</dbReference>
<proteinExistence type="inferred from homology"/>
<evidence type="ECO:0000256" key="5">
    <source>
        <dbReference type="ARBA" id="ARBA00022989"/>
    </source>
</evidence>
<dbReference type="OrthoDB" id="5800391at2759"/>
<evidence type="ECO:0000256" key="3">
    <source>
        <dbReference type="ARBA" id="ARBA00022475"/>
    </source>
</evidence>
<name>A0A9N9T754_DIABA</name>
<keyword evidence="6 8" id="KW-0472">Membrane</keyword>
<keyword evidence="3" id="KW-1003">Cell membrane</keyword>
<evidence type="ECO:0000313" key="9">
    <source>
        <dbReference type="EMBL" id="CAG9840140.1"/>
    </source>
</evidence>
<keyword evidence="5 8" id="KW-1133">Transmembrane helix</keyword>
<dbReference type="GO" id="GO:0005886">
    <property type="term" value="C:plasma membrane"/>
    <property type="evidence" value="ECO:0007669"/>
    <property type="project" value="UniProtKB-SubCell"/>
</dbReference>
<evidence type="ECO:0000313" key="10">
    <source>
        <dbReference type="Proteomes" id="UP001153709"/>
    </source>
</evidence>
<accession>A0A9N9T754</accession>
<dbReference type="InterPro" id="IPR009318">
    <property type="entry name" value="Gustatory_rcpt"/>
</dbReference>
<evidence type="ECO:0000256" key="6">
    <source>
        <dbReference type="ARBA" id="ARBA00023136"/>
    </source>
</evidence>
<evidence type="ECO:0000256" key="2">
    <source>
        <dbReference type="ARBA" id="ARBA00005327"/>
    </source>
</evidence>
<dbReference type="GO" id="GO:0033041">
    <property type="term" value="F:sweet taste receptor activity"/>
    <property type="evidence" value="ECO:0007669"/>
    <property type="project" value="TreeGrafter"/>
</dbReference>
<reference evidence="9" key="1">
    <citation type="submission" date="2022-01" db="EMBL/GenBank/DDBJ databases">
        <authorList>
            <person name="King R."/>
        </authorList>
    </citation>
    <scope>NUCLEOTIDE SEQUENCE</scope>
</reference>
<evidence type="ECO:0000256" key="4">
    <source>
        <dbReference type="ARBA" id="ARBA00022692"/>
    </source>
</evidence>
<evidence type="ECO:0000256" key="7">
    <source>
        <dbReference type="ARBA" id="ARBA00023170"/>
    </source>
</evidence>
<sequence length="101" mass="11277">FVHFQVLFAGTLLDIFIITVSLSLAGKVQVVGKRMQKISASKIDRLISQITRDTMALSGMNFFYLRRNIIAGSIVTYELVLMEFAGSFLKEGQVTNRTSTL</sequence>
<evidence type="ECO:0000256" key="8">
    <source>
        <dbReference type="SAM" id="Phobius"/>
    </source>
</evidence>
<dbReference type="PANTHER" id="PTHR21421:SF29">
    <property type="entry name" value="GUSTATORY RECEPTOR 5A FOR TREHALOSE-RELATED"/>
    <property type="match status" value="1"/>
</dbReference>
<organism evidence="9 10">
    <name type="scientific">Diabrotica balteata</name>
    <name type="common">Banded cucumber beetle</name>
    <dbReference type="NCBI Taxonomy" id="107213"/>
    <lineage>
        <taxon>Eukaryota</taxon>
        <taxon>Metazoa</taxon>
        <taxon>Ecdysozoa</taxon>
        <taxon>Arthropoda</taxon>
        <taxon>Hexapoda</taxon>
        <taxon>Insecta</taxon>
        <taxon>Pterygota</taxon>
        <taxon>Neoptera</taxon>
        <taxon>Endopterygota</taxon>
        <taxon>Coleoptera</taxon>
        <taxon>Polyphaga</taxon>
        <taxon>Cucujiformia</taxon>
        <taxon>Chrysomeloidea</taxon>
        <taxon>Chrysomelidae</taxon>
        <taxon>Galerucinae</taxon>
        <taxon>Diabroticina</taxon>
        <taxon>Diabroticites</taxon>
        <taxon>Diabrotica</taxon>
    </lineage>
</organism>
<dbReference type="AlphaFoldDB" id="A0A9N9T754"/>